<protein>
    <submittedName>
        <fullName evidence="1">Uncharacterized protein</fullName>
    </submittedName>
</protein>
<reference evidence="1 2" key="1">
    <citation type="submission" date="2023-02" db="EMBL/GenBank/DDBJ databases">
        <title>LHISI_Scaffold_Assembly.</title>
        <authorList>
            <person name="Stuart O.P."/>
            <person name="Cleave R."/>
            <person name="Magrath M.J.L."/>
            <person name="Mikheyev A.S."/>
        </authorList>
    </citation>
    <scope>NUCLEOTIDE SEQUENCE [LARGE SCALE GENOMIC DNA]</scope>
    <source>
        <strain evidence="1">Daus_M_001</strain>
        <tissue evidence="1">Leg muscle</tissue>
    </source>
</reference>
<accession>A0ABQ9HCW0</accession>
<comment type="caution">
    <text evidence="1">The sequence shown here is derived from an EMBL/GenBank/DDBJ whole genome shotgun (WGS) entry which is preliminary data.</text>
</comment>
<evidence type="ECO:0000313" key="1">
    <source>
        <dbReference type="EMBL" id="KAJ8882162.1"/>
    </source>
</evidence>
<dbReference type="EMBL" id="JARBHB010000006">
    <property type="protein sequence ID" value="KAJ8882162.1"/>
    <property type="molecule type" value="Genomic_DNA"/>
</dbReference>
<name>A0ABQ9HCW0_9NEOP</name>
<evidence type="ECO:0000313" key="2">
    <source>
        <dbReference type="Proteomes" id="UP001159363"/>
    </source>
</evidence>
<organism evidence="1 2">
    <name type="scientific">Dryococelus australis</name>
    <dbReference type="NCBI Taxonomy" id="614101"/>
    <lineage>
        <taxon>Eukaryota</taxon>
        <taxon>Metazoa</taxon>
        <taxon>Ecdysozoa</taxon>
        <taxon>Arthropoda</taxon>
        <taxon>Hexapoda</taxon>
        <taxon>Insecta</taxon>
        <taxon>Pterygota</taxon>
        <taxon>Neoptera</taxon>
        <taxon>Polyneoptera</taxon>
        <taxon>Phasmatodea</taxon>
        <taxon>Verophasmatodea</taxon>
        <taxon>Anareolatae</taxon>
        <taxon>Phasmatidae</taxon>
        <taxon>Eurycanthinae</taxon>
        <taxon>Dryococelus</taxon>
    </lineage>
</organism>
<sequence>MNNVEKINALRNVWNPVSKYKFPVEDCGRFRRKFQLKWFDAFNWLAYSELNRLVIVVNFFLDSEFAGKGCHKAVGQLASRPSKNLKYALETFRNHEKSNYHKKCFLAAENVRAVIEKETGQYHFSD</sequence>
<gene>
    <name evidence="1" type="ORF">PR048_018650</name>
</gene>
<proteinExistence type="predicted"/>
<keyword evidence="2" id="KW-1185">Reference proteome</keyword>
<dbReference type="Proteomes" id="UP001159363">
    <property type="component" value="Chromosome 5"/>
</dbReference>